<accession>A0A9N7UBB9</accession>
<sequence length="56" mass="6194">MPPQDLWLPPHTCLSRPGPGEEDGWRGGETVCQAENRKEEDERNAGSQGCSNRQGE</sequence>
<feature type="non-terminal residue" evidence="2">
    <location>
        <position position="56"/>
    </location>
</feature>
<evidence type="ECO:0000256" key="1">
    <source>
        <dbReference type="SAM" id="MobiDB-lite"/>
    </source>
</evidence>
<reference evidence="2" key="1">
    <citation type="submission" date="2020-03" db="EMBL/GenBank/DDBJ databases">
        <authorList>
            <person name="Weist P."/>
        </authorList>
    </citation>
    <scope>NUCLEOTIDE SEQUENCE</scope>
</reference>
<dbReference type="AlphaFoldDB" id="A0A9N7UBB9"/>
<feature type="region of interest" description="Disordered" evidence="1">
    <location>
        <begin position="1"/>
        <end position="56"/>
    </location>
</feature>
<keyword evidence="3" id="KW-1185">Reference proteome</keyword>
<evidence type="ECO:0000313" key="2">
    <source>
        <dbReference type="EMBL" id="CAB1428270.1"/>
    </source>
</evidence>
<gene>
    <name evidence="2" type="ORF">PLEPLA_LOCUS16236</name>
</gene>
<comment type="caution">
    <text evidence="2">The sequence shown here is derived from an EMBL/GenBank/DDBJ whole genome shotgun (WGS) entry which is preliminary data.</text>
</comment>
<proteinExistence type="predicted"/>
<protein>
    <submittedName>
        <fullName evidence="2">Uncharacterized protein</fullName>
    </submittedName>
</protein>
<feature type="compositionally biased region" description="Basic and acidic residues" evidence="1">
    <location>
        <begin position="35"/>
        <end position="44"/>
    </location>
</feature>
<feature type="compositionally biased region" description="Polar residues" evidence="1">
    <location>
        <begin position="45"/>
        <end position="56"/>
    </location>
</feature>
<dbReference type="Proteomes" id="UP001153269">
    <property type="component" value="Unassembled WGS sequence"/>
</dbReference>
<name>A0A9N7UBB9_PLEPL</name>
<dbReference type="EMBL" id="CADEAL010001035">
    <property type="protein sequence ID" value="CAB1428270.1"/>
    <property type="molecule type" value="Genomic_DNA"/>
</dbReference>
<organism evidence="2 3">
    <name type="scientific">Pleuronectes platessa</name>
    <name type="common">European plaice</name>
    <dbReference type="NCBI Taxonomy" id="8262"/>
    <lineage>
        <taxon>Eukaryota</taxon>
        <taxon>Metazoa</taxon>
        <taxon>Chordata</taxon>
        <taxon>Craniata</taxon>
        <taxon>Vertebrata</taxon>
        <taxon>Euteleostomi</taxon>
        <taxon>Actinopterygii</taxon>
        <taxon>Neopterygii</taxon>
        <taxon>Teleostei</taxon>
        <taxon>Neoteleostei</taxon>
        <taxon>Acanthomorphata</taxon>
        <taxon>Carangaria</taxon>
        <taxon>Pleuronectiformes</taxon>
        <taxon>Pleuronectoidei</taxon>
        <taxon>Pleuronectidae</taxon>
        <taxon>Pleuronectes</taxon>
    </lineage>
</organism>
<evidence type="ECO:0000313" key="3">
    <source>
        <dbReference type="Proteomes" id="UP001153269"/>
    </source>
</evidence>